<dbReference type="GO" id="GO:0005886">
    <property type="term" value="C:plasma membrane"/>
    <property type="evidence" value="ECO:0007669"/>
    <property type="project" value="UniProtKB-SubCell"/>
</dbReference>
<feature type="transmembrane region" description="Helical" evidence="10">
    <location>
        <begin position="22"/>
        <end position="46"/>
    </location>
</feature>
<comment type="subcellular location">
    <subcellularLocation>
        <location evidence="1">Cell membrane</location>
        <topology evidence="1">Multi-pass membrane protein</topology>
    </subcellularLocation>
</comment>
<feature type="transmembrane region" description="Helical" evidence="10">
    <location>
        <begin position="186"/>
        <end position="207"/>
    </location>
</feature>
<dbReference type="InterPro" id="IPR034294">
    <property type="entry name" value="Aquaporin_transptr"/>
</dbReference>
<comment type="similarity">
    <text evidence="2 8">Belongs to the MIP/aquaporin (TC 1.A.8) family.</text>
</comment>
<evidence type="ECO:0000256" key="8">
    <source>
        <dbReference type="RuleBase" id="RU000477"/>
    </source>
</evidence>
<accession>A0A7W4YZW0</accession>
<feature type="transmembrane region" description="Helical" evidence="10">
    <location>
        <begin position="227"/>
        <end position="248"/>
    </location>
</feature>
<keyword evidence="12" id="KW-1185">Reference proteome</keyword>
<dbReference type="Pfam" id="PF00230">
    <property type="entry name" value="MIP"/>
    <property type="match status" value="1"/>
</dbReference>
<name>A0A7W4YZW0_9ACTN</name>
<dbReference type="EMBL" id="JACHWR010000001">
    <property type="protein sequence ID" value="MBB3041644.1"/>
    <property type="molecule type" value="Genomic_DNA"/>
</dbReference>
<evidence type="ECO:0000256" key="3">
    <source>
        <dbReference type="ARBA" id="ARBA00022448"/>
    </source>
</evidence>
<dbReference type="CDD" id="cd00333">
    <property type="entry name" value="MIP"/>
    <property type="match status" value="1"/>
</dbReference>
<dbReference type="AlphaFoldDB" id="A0A7W4YZW0"/>
<dbReference type="GO" id="GO:0015250">
    <property type="term" value="F:water channel activity"/>
    <property type="evidence" value="ECO:0007669"/>
    <property type="project" value="TreeGrafter"/>
</dbReference>
<reference evidence="11 12" key="1">
    <citation type="submission" date="2020-08" db="EMBL/GenBank/DDBJ databases">
        <title>Sequencing the genomes of 1000 actinobacteria strains.</title>
        <authorList>
            <person name="Klenk H.-P."/>
        </authorList>
    </citation>
    <scope>NUCLEOTIDE SEQUENCE [LARGE SCALE GENOMIC DNA]</scope>
    <source>
        <strain evidence="11 12">DSM 105498</strain>
    </source>
</reference>
<dbReference type="Gene3D" id="1.20.1080.10">
    <property type="entry name" value="Glycerol uptake facilitator protein"/>
    <property type="match status" value="1"/>
</dbReference>
<comment type="caution">
    <text evidence="11">The sequence shown here is derived from an EMBL/GenBank/DDBJ whole genome shotgun (WGS) entry which is preliminary data.</text>
</comment>
<feature type="transmembrane region" description="Helical" evidence="10">
    <location>
        <begin position="104"/>
        <end position="130"/>
    </location>
</feature>
<dbReference type="PROSITE" id="PS00221">
    <property type="entry name" value="MIP"/>
    <property type="match status" value="1"/>
</dbReference>
<sequence>MSDATIEPTIEPNVAPTLQQKLIAEVIGTLVLVLFGCGSVVVYGTAQAANDGRLLPSTVTTVGLTFGLVIVVMVYAFGRVSGGHFNPAVSVGAGIGGRMAWREVGLYIVAQLVGAVLGALALFVMMQGFANFDAEGNMGQNAFGDVGSGYAWWAAFLLELVLTAVFVLVILAVTDERNEHPALAPLAIGLTLAAIHFVAIPATGTSVNPARSIGPALFAGPDAIKQLWLFILAPLIGAAIAGIAYPLLFGRVGDLVPGSGISFVRPRTAAQTPGYAARDQYQQQWNPEPAAAQPIVQDGWQWDPVGQQWHPVGSTPEQWRAQQAAEQAAAERAAAEQAAEPPATPGWPEGDDGDTQIRPPHP</sequence>
<organism evidence="11 12">
    <name type="scientific">Nocardioides soli</name>
    <dbReference type="NCBI Taxonomy" id="1036020"/>
    <lineage>
        <taxon>Bacteria</taxon>
        <taxon>Bacillati</taxon>
        <taxon>Actinomycetota</taxon>
        <taxon>Actinomycetes</taxon>
        <taxon>Propionibacteriales</taxon>
        <taxon>Nocardioidaceae</taxon>
        <taxon>Nocardioides</taxon>
    </lineage>
</organism>
<evidence type="ECO:0000313" key="12">
    <source>
        <dbReference type="Proteomes" id="UP000589626"/>
    </source>
</evidence>
<evidence type="ECO:0000256" key="2">
    <source>
        <dbReference type="ARBA" id="ARBA00006175"/>
    </source>
</evidence>
<evidence type="ECO:0000256" key="1">
    <source>
        <dbReference type="ARBA" id="ARBA00004651"/>
    </source>
</evidence>
<evidence type="ECO:0000256" key="4">
    <source>
        <dbReference type="ARBA" id="ARBA00022475"/>
    </source>
</evidence>
<keyword evidence="4" id="KW-1003">Cell membrane</keyword>
<dbReference type="SUPFAM" id="SSF81338">
    <property type="entry name" value="Aquaporin-like"/>
    <property type="match status" value="1"/>
</dbReference>
<protein>
    <submittedName>
        <fullName evidence="11">Aquaporin Z</fullName>
    </submittedName>
</protein>
<evidence type="ECO:0000256" key="9">
    <source>
        <dbReference type="SAM" id="MobiDB-lite"/>
    </source>
</evidence>
<keyword evidence="6 10" id="KW-1133">Transmembrane helix</keyword>
<dbReference type="Proteomes" id="UP000589626">
    <property type="component" value="Unassembled WGS sequence"/>
</dbReference>
<keyword evidence="5 8" id="KW-0812">Transmembrane</keyword>
<keyword evidence="7 10" id="KW-0472">Membrane</keyword>
<evidence type="ECO:0000256" key="10">
    <source>
        <dbReference type="SAM" id="Phobius"/>
    </source>
</evidence>
<dbReference type="InterPro" id="IPR023271">
    <property type="entry name" value="Aquaporin-like"/>
</dbReference>
<keyword evidence="3 8" id="KW-0813">Transport</keyword>
<feature type="region of interest" description="Disordered" evidence="9">
    <location>
        <begin position="303"/>
        <end position="362"/>
    </location>
</feature>
<feature type="compositionally biased region" description="Low complexity" evidence="9">
    <location>
        <begin position="320"/>
        <end position="341"/>
    </location>
</feature>
<evidence type="ECO:0000256" key="6">
    <source>
        <dbReference type="ARBA" id="ARBA00022989"/>
    </source>
</evidence>
<dbReference type="PRINTS" id="PR00783">
    <property type="entry name" value="MINTRINSICP"/>
</dbReference>
<evidence type="ECO:0000256" key="7">
    <source>
        <dbReference type="ARBA" id="ARBA00023136"/>
    </source>
</evidence>
<gene>
    <name evidence="11" type="ORF">FHU40_001445</name>
</gene>
<dbReference type="InterPro" id="IPR022357">
    <property type="entry name" value="MIP_CS"/>
</dbReference>
<feature type="transmembrane region" description="Helical" evidence="10">
    <location>
        <begin position="150"/>
        <end position="174"/>
    </location>
</feature>
<dbReference type="InterPro" id="IPR000425">
    <property type="entry name" value="MIP"/>
</dbReference>
<evidence type="ECO:0000256" key="5">
    <source>
        <dbReference type="ARBA" id="ARBA00022692"/>
    </source>
</evidence>
<dbReference type="PANTHER" id="PTHR19139">
    <property type="entry name" value="AQUAPORIN TRANSPORTER"/>
    <property type="match status" value="1"/>
</dbReference>
<evidence type="ECO:0000313" key="11">
    <source>
        <dbReference type="EMBL" id="MBB3041644.1"/>
    </source>
</evidence>
<dbReference type="RefSeq" id="WP_183591524.1">
    <property type="nucleotide sequence ID" value="NZ_JACHWR010000001.1"/>
</dbReference>
<feature type="transmembrane region" description="Helical" evidence="10">
    <location>
        <begin position="58"/>
        <end position="77"/>
    </location>
</feature>
<proteinExistence type="inferred from homology"/>
<dbReference type="PANTHER" id="PTHR19139:SF199">
    <property type="entry name" value="MIP17260P"/>
    <property type="match status" value="1"/>
</dbReference>
<dbReference type="NCBIfam" id="TIGR00861">
    <property type="entry name" value="MIP"/>
    <property type="match status" value="1"/>
</dbReference>